<dbReference type="EMBL" id="CP014518">
    <property type="protein sequence ID" value="AMM32554.1"/>
    <property type="molecule type" value="Genomic_DNA"/>
</dbReference>
<dbReference type="Pfam" id="PF04167">
    <property type="entry name" value="DUF402"/>
    <property type="match status" value="1"/>
</dbReference>
<feature type="domain" description="DUF402" evidence="2">
    <location>
        <begin position="60"/>
        <end position="188"/>
    </location>
</feature>
<name>A0A127A172_9MICC</name>
<feature type="region of interest" description="Disordered" evidence="1">
    <location>
        <begin position="1"/>
        <end position="26"/>
    </location>
</feature>
<dbReference type="Gene3D" id="2.40.380.10">
    <property type="entry name" value="FomD-like"/>
    <property type="match status" value="1"/>
</dbReference>
<proteinExistence type="predicted"/>
<accession>A0A127A172</accession>
<keyword evidence="4" id="KW-1185">Reference proteome</keyword>
<dbReference type="InterPro" id="IPR007295">
    <property type="entry name" value="DUF402"/>
</dbReference>
<feature type="compositionally biased region" description="Low complexity" evidence="1">
    <location>
        <begin position="1"/>
        <end position="12"/>
    </location>
</feature>
<evidence type="ECO:0000313" key="3">
    <source>
        <dbReference type="EMBL" id="AMM32554.1"/>
    </source>
</evidence>
<protein>
    <recommendedName>
        <fullName evidence="2">DUF402 domain-containing protein</fullName>
    </recommendedName>
</protein>
<reference evidence="3 4" key="1">
    <citation type="submission" date="2016-02" db="EMBL/GenBank/DDBJ databases">
        <title>Complete genome of Sinomonas atrocyanea KCTC 3377.</title>
        <authorList>
            <person name="Kim K.M."/>
        </authorList>
    </citation>
    <scope>NUCLEOTIDE SEQUENCE [LARGE SCALE GENOMIC DNA]</scope>
    <source>
        <strain evidence="3 4">KCTC 3377</strain>
    </source>
</reference>
<dbReference type="AlphaFoldDB" id="A0A127A172"/>
<dbReference type="KEGG" id="satk:SA2016_1880"/>
<dbReference type="Proteomes" id="UP000070134">
    <property type="component" value="Chromosome"/>
</dbReference>
<organism evidence="3 4">
    <name type="scientific">Sinomonas atrocyanea</name>
    <dbReference type="NCBI Taxonomy" id="37927"/>
    <lineage>
        <taxon>Bacteria</taxon>
        <taxon>Bacillati</taxon>
        <taxon>Actinomycetota</taxon>
        <taxon>Actinomycetes</taxon>
        <taxon>Micrococcales</taxon>
        <taxon>Micrococcaceae</taxon>
        <taxon>Sinomonas</taxon>
    </lineage>
</organism>
<dbReference type="SUPFAM" id="SSF159234">
    <property type="entry name" value="FomD-like"/>
    <property type="match status" value="1"/>
</dbReference>
<dbReference type="InterPro" id="IPR035930">
    <property type="entry name" value="FomD-like_sf"/>
</dbReference>
<sequence>MTGRAAGAAPGAWRIQPPPPAGAPRPGELVVARNRKWDGTGHWVVPGFGLGEDEHGWWIYQGRGEFISRPGAALHTRSDAVLLIPRAGGYAATFYDDTNPGDFRVYVDLAWDLAWHRIGAPAGEGHPGVVEFHMVDMDLDVVRSARHGVFVDDEDEFAEHAAAMAYPEGLVAAVRSECARLHEAVLAGTGPFDGISDAWMALGRKENP</sequence>
<gene>
    <name evidence="3" type="ORF">SA2016_1880</name>
</gene>
<evidence type="ECO:0000313" key="4">
    <source>
        <dbReference type="Proteomes" id="UP000070134"/>
    </source>
</evidence>
<dbReference type="STRING" id="37927.SA2016_1880"/>
<evidence type="ECO:0000256" key="1">
    <source>
        <dbReference type="SAM" id="MobiDB-lite"/>
    </source>
</evidence>
<evidence type="ECO:0000259" key="2">
    <source>
        <dbReference type="Pfam" id="PF04167"/>
    </source>
</evidence>